<dbReference type="InterPro" id="IPR025558">
    <property type="entry name" value="DUF4283"/>
</dbReference>
<gene>
    <name evidence="4" type="ORF">SHERM_08709</name>
</gene>
<dbReference type="Proteomes" id="UP001153555">
    <property type="component" value="Unassembled WGS sequence"/>
</dbReference>
<feature type="non-terminal residue" evidence="4">
    <location>
        <position position="1"/>
    </location>
</feature>
<accession>A0A9N7P526</accession>
<proteinExistence type="predicted"/>
<dbReference type="SUPFAM" id="SSF56219">
    <property type="entry name" value="DNase I-like"/>
    <property type="match status" value="1"/>
</dbReference>
<protein>
    <recommendedName>
        <fullName evidence="3">CCHC-type domain-containing protein</fullName>
    </recommendedName>
</protein>
<dbReference type="InterPro" id="IPR036691">
    <property type="entry name" value="Endo/exonu/phosph_ase_sf"/>
</dbReference>
<dbReference type="InterPro" id="IPR040256">
    <property type="entry name" value="At4g02000-like"/>
</dbReference>
<evidence type="ECO:0000313" key="4">
    <source>
        <dbReference type="EMBL" id="CAA0842854.1"/>
    </source>
</evidence>
<keyword evidence="1" id="KW-0862">Zinc</keyword>
<dbReference type="Pfam" id="PF14111">
    <property type="entry name" value="DUF4283"/>
    <property type="match status" value="1"/>
</dbReference>
<feature type="domain" description="CCHC-type" evidence="3">
    <location>
        <begin position="212"/>
        <end position="225"/>
    </location>
</feature>
<sequence length="789" mass="90215">IIRGEMVGDVLNKLLACSLSEKEAGGFELRTDDVKASKEECEWSLFGKVVGDIPASIMGVKRTMSSIWRLQKSMEVKEISSNYFQFIFSSMEDKAKVAAGNNWLFENQYLILTEWNDGLHSNHPCFEEINIWVQVMNVPLNWMCTEAGMRIGQIFNKVKNVVVCKVGGEAGSFFKILVALNLKEPIPRCTVVKLGEQSTMVAFRYERLVNLCYYCGRIGHLDRGCLQRDEDIDKGKPREGQFGEWLKVKETYHGGRNYFASSSEAKSAPPQQHSNHDSIVSASVTPMKFSNQQPEAAMESEEKDQGAELEPQNSQALLIVPTAVESCPNLMEMVVEGQQTQVENSEIGLSVLPTLIQNSGDCVQETGGLRKGALWKRKKSSVGRLLRMDEITVCRKLGFGSRWHLGPPRGSRGGLLVLWDVNTEIKQIVANDFCVQMEAKGPGMREWNWLIFVYLSTDRRERASQWEFLEMARLNWGRCWTIAGDWNDIVNNEEKRGGVRRQESSFRGFRSFIHNMGMHEVEQKGAFFTWGNNREGDGYVEERLEKIFTSYDWMVAYPKMEVANFYRTASDHNVLMMDTDMEVGRYKKRFAFDKLWAKVDGVQDAVTPGWQIAVEGSAMYQVHQKIKSTRMALLAWHKPIHRNSEKAVITLTGKLEELIKGGHERNWEEWYDLKAELDRAHQEEEAYWRMKSRAMWLKEGDRNSRFFHAVVAQRRKSNSIQRLVTGEGVICASKESIVHHLEGFYSNLFSSDGSYEEDEILQHIPCSISDELNNNLISPVEEMEVKEAL</sequence>
<evidence type="ECO:0000259" key="3">
    <source>
        <dbReference type="PROSITE" id="PS50158"/>
    </source>
</evidence>
<evidence type="ECO:0000256" key="1">
    <source>
        <dbReference type="PROSITE-ProRule" id="PRU00047"/>
    </source>
</evidence>
<evidence type="ECO:0000256" key="2">
    <source>
        <dbReference type="SAM" id="MobiDB-lite"/>
    </source>
</evidence>
<dbReference type="Gene3D" id="3.60.10.10">
    <property type="entry name" value="Endonuclease/exonuclease/phosphatase"/>
    <property type="match status" value="1"/>
</dbReference>
<keyword evidence="5" id="KW-1185">Reference proteome</keyword>
<dbReference type="GO" id="GO:0003676">
    <property type="term" value="F:nucleic acid binding"/>
    <property type="evidence" value="ECO:0007669"/>
    <property type="project" value="InterPro"/>
</dbReference>
<dbReference type="AlphaFoldDB" id="A0A9N7P526"/>
<dbReference type="InterPro" id="IPR025836">
    <property type="entry name" value="Zn_knuckle_CX2CX4HX4C"/>
</dbReference>
<reference evidence="4" key="1">
    <citation type="submission" date="2019-12" db="EMBL/GenBank/DDBJ databases">
        <authorList>
            <person name="Scholes J."/>
        </authorList>
    </citation>
    <scope>NUCLEOTIDE SEQUENCE</scope>
</reference>
<feature type="non-terminal residue" evidence="4">
    <location>
        <position position="789"/>
    </location>
</feature>
<dbReference type="Pfam" id="PF14392">
    <property type="entry name" value="zf-CCHC_4"/>
    <property type="match status" value="1"/>
</dbReference>
<dbReference type="InterPro" id="IPR001878">
    <property type="entry name" value="Znf_CCHC"/>
</dbReference>
<dbReference type="PANTHER" id="PTHR31286">
    <property type="entry name" value="GLYCINE-RICH CELL WALL STRUCTURAL PROTEIN 1.8-LIKE"/>
    <property type="match status" value="1"/>
</dbReference>
<name>A0A9N7P526_STRHE</name>
<evidence type="ECO:0000313" key="5">
    <source>
        <dbReference type="Proteomes" id="UP001153555"/>
    </source>
</evidence>
<organism evidence="4 5">
    <name type="scientific">Striga hermonthica</name>
    <name type="common">Purple witchweed</name>
    <name type="synonym">Buchnera hermonthica</name>
    <dbReference type="NCBI Taxonomy" id="68872"/>
    <lineage>
        <taxon>Eukaryota</taxon>
        <taxon>Viridiplantae</taxon>
        <taxon>Streptophyta</taxon>
        <taxon>Embryophyta</taxon>
        <taxon>Tracheophyta</taxon>
        <taxon>Spermatophyta</taxon>
        <taxon>Magnoliopsida</taxon>
        <taxon>eudicotyledons</taxon>
        <taxon>Gunneridae</taxon>
        <taxon>Pentapetalae</taxon>
        <taxon>asterids</taxon>
        <taxon>lamiids</taxon>
        <taxon>Lamiales</taxon>
        <taxon>Orobanchaceae</taxon>
        <taxon>Buchnereae</taxon>
        <taxon>Striga</taxon>
    </lineage>
</organism>
<keyword evidence="1" id="KW-0479">Metal-binding</keyword>
<keyword evidence="1" id="KW-0863">Zinc-finger</keyword>
<feature type="region of interest" description="Disordered" evidence="2">
    <location>
        <begin position="290"/>
        <end position="310"/>
    </location>
</feature>
<dbReference type="OrthoDB" id="852204at2759"/>
<dbReference type="GO" id="GO:0008270">
    <property type="term" value="F:zinc ion binding"/>
    <property type="evidence" value="ECO:0007669"/>
    <property type="project" value="UniProtKB-KW"/>
</dbReference>
<dbReference type="EMBL" id="CACSLK010034598">
    <property type="protein sequence ID" value="CAA0842854.1"/>
    <property type="molecule type" value="Genomic_DNA"/>
</dbReference>
<dbReference type="PANTHER" id="PTHR31286:SF178">
    <property type="entry name" value="DUF4283 DOMAIN-CONTAINING PROTEIN"/>
    <property type="match status" value="1"/>
</dbReference>
<dbReference type="PROSITE" id="PS50158">
    <property type="entry name" value="ZF_CCHC"/>
    <property type="match status" value="1"/>
</dbReference>
<comment type="caution">
    <text evidence="4">The sequence shown here is derived from an EMBL/GenBank/DDBJ whole genome shotgun (WGS) entry which is preliminary data.</text>
</comment>